<dbReference type="EMBL" id="JACIJP010000001">
    <property type="protein sequence ID" value="MBB6122606.1"/>
    <property type="molecule type" value="Genomic_DNA"/>
</dbReference>
<reference evidence="3 4" key="1">
    <citation type="submission" date="2020-08" db="EMBL/GenBank/DDBJ databases">
        <title>Genomic Encyclopedia of Type Strains, Phase IV (KMG-IV): sequencing the most valuable type-strain genomes for metagenomic binning, comparative biology and taxonomic classification.</title>
        <authorList>
            <person name="Goeker M."/>
        </authorList>
    </citation>
    <scope>NUCLEOTIDE SEQUENCE [LARGE SCALE GENOMIC DNA]</scope>
    <source>
        <strain evidence="3 4">DSM 102255</strain>
    </source>
</reference>
<dbReference type="CDD" id="cd03801">
    <property type="entry name" value="GT4_PimA-like"/>
    <property type="match status" value="1"/>
</dbReference>
<comment type="caution">
    <text evidence="3">The sequence shown here is derived from an EMBL/GenBank/DDBJ whole genome shotgun (WGS) entry which is preliminary data.</text>
</comment>
<dbReference type="PANTHER" id="PTHR12526">
    <property type="entry name" value="GLYCOSYLTRANSFERASE"/>
    <property type="match status" value="1"/>
</dbReference>
<evidence type="ECO:0000313" key="3">
    <source>
        <dbReference type="EMBL" id="MBB6122606.1"/>
    </source>
</evidence>
<evidence type="ECO:0000259" key="1">
    <source>
        <dbReference type="Pfam" id="PF00534"/>
    </source>
</evidence>
<dbReference type="GO" id="GO:0016757">
    <property type="term" value="F:glycosyltransferase activity"/>
    <property type="evidence" value="ECO:0007669"/>
    <property type="project" value="InterPro"/>
</dbReference>
<dbReference type="SUPFAM" id="SSF53756">
    <property type="entry name" value="UDP-Glycosyltransferase/glycogen phosphorylase"/>
    <property type="match status" value="1"/>
</dbReference>
<keyword evidence="4" id="KW-1185">Reference proteome</keyword>
<evidence type="ECO:0000259" key="2">
    <source>
        <dbReference type="Pfam" id="PF13439"/>
    </source>
</evidence>
<sequence length="386" mass="42232">MAEPAGRTPRILHCHSGFDLGGKEARAVRLMNHWGGRLRHTILSAMPDAMGARAMIDPSVPCTFPQDDPASDAPSLQGLPAPGRYWQWARYMQQFDLVLSYNWGSMDAVMAHRMFSPWMRLPPLIHHEDGFNEDEAQARKPKRNHFRHLALARAHALVVPSQILRGIAHGEWGQPEARIRAIPNGIDVDSYAYPAAPDAIPGFVRQPGKIVVGTLAGLRRVKNLARLVRVVAPLADRVQLVIVGEGPDREAIAAQARASGVTDVHMPGFLAHPAHFMGLFDIFALSSDSEQFPISLVEAMAAGLPALSTDVGDVMAMVAEENHAFVIPRDEESRMTGALAQLVDDAHLRRRVGAANQARAQRDFAETVMIARYAALYGTALKQGLD</sequence>
<dbReference type="AlphaFoldDB" id="A0A841IZ98"/>
<dbReference type="InterPro" id="IPR028098">
    <property type="entry name" value="Glyco_trans_4-like_N"/>
</dbReference>
<gene>
    <name evidence="3" type="ORF">FHS92_000313</name>
</gene>
<dbReference type="Pfam" id="PF00534">
    <property type="entry name" value="Glycos_transf_1"/>
    <property type="match status" value="1"/>
</dbReference>
<evidence type="ECO:0000313" key="4">
    <source>
        <dbReference type="Proteomes" id="UP000552700"/>
    </source>
</evidence>
<dbReference type="InterPro" id="IPR001296">
    <property type="entry name" value="Glyco_trans_1"/>
</dbReference>
<name>A0A841IZ98_9SPHN</name>
<feature type="domain" description="Glycosyl transferase family 1" evidence="1">
    <location>
        <begin position="207"/>
        <end position="357"/>
    </location>
</feature>
<keyword evidence="3" id="KW-0808">Transferase</keyword>
<dbReference type="Gene3D" id="3.40.50.2000">
    <property type="entry name" value="Glycogen Phosphorylase B"/>
    <property type="match status" value="2"/>
</dbReference>
<dbReference type="RefSeq" id="WP_184076888.1">
    <property type="nucleotide sequence ID" value="NZ_JACIJP010000001.1"/>
</dbReference>
<dbReference type="Pfam" id="PF13439">
    <property type="entry name" value="Glyco_transf_4"/>
    <property type="match status" value="1"/>
</dbReference>
<proteinExistence type="predicted"/>
<feature type="domain" description="Glycosyltransferase subfamily 4-like N-terminal" evidence="2">
    <location>
        <begin position="21"/>
        <end position="189"/>
    </location>
</feature>
<accession>A0A841IZ98</accession>
<dbReference type="PANTHER" id="PTHR12526:SF630">
    <property type="entry name" value="GLYCOSYLTRANSFERASE"/>
    <property type="match status" value="1"/>
</dbReference>
<dbReference type="Proteomes" id="UP000552700">
    <property type="component" value="Unassembled WGS sequence"/>
</dbReference>
<protein>
    <submittedName>
        <fullName evidence="3">Glycosyltransferase involved in cell wall biosynthesis</fullName>
    </submittedName>
</protein>
<organism evidence="3 4">
    <name type="scientific">Sphingobium subterraneum</name>
    <dbReference type="NCBI Taxonomy" id="627688"/>
    <lineage>
        <taxon>Bacteria</taxon>
        <taxon>Pseudomonadati</taxon>
        <taxon>Pseudomonadota</taxon>
        <taxon>Alphaproteobacteria</taxon>
        <taxon>Sphingomonadales</taxon>
        <taxon>Sphingomonadaceae</taxon>
        <taxon>Sphingobium</taxon>
    </lineage>
</organism>